<dbReference type="GO" id="GO:0051082">
    <property type="term" value="F:unfolded protein binding"/>
    <property type="evidence" value="ECO:0007669"/>
    <property type="project" value="InterPro"/>
</dbReference>
<sequence length="134" mass="14840">MTKLLVGLLAVGVAFMPGQCTGSTVGIVDTQRVLNESVRALQFQKQLDDREKQMVAELAAIAPQAGKAELNARRARYLTELGQMKRDFEAQLTQQLSQAAGEIAREDHLRIVLVKAPIWTGGRDITQRVIDRLK</sequence>
<dbReference type="SMART" id="SM00935">
    <property type="entry name" value="OmpH"/>
    <property type="match status" value="1"/>
</dbReference>
<dbReference type="SUPFAM" id="SSF111384">
    <property type="entry name" value="OmpH-like"/>
    <property type="match status" value="1"/>
</dbReference>
<dbReference type="AlphaFoldDB" id="A0A537JK14"/>
<reference evidence="1 2" key="1">
    <citation type="journal article" date="2019" name="Nat. Microbiol.">
        <title>Mediterranean grassland soil C-N compound turnover is dependent on rainfall and depth, and is mediated by genomically divergent microorganisms.</title>
        <authorList>
            <person name="Diamond S."/>
            <person name="Andeer P.F."/>
            <person name="Li Z."/>
            <person name="Crits-Christoph A."/>
            <person name="Burstein D."/>
            <person name="Anantharaman K."/>
            <person name="Lane K.R."/>
            <person name="Thomas B.C."/>
            <person name="Pan C."/>
            <person name="Northen T.R."/>
            <person name="Banfield J.F."/>
        </authorList>
    </citation>
    <scope>NUCLEOTIDE SEQUENCE [LARGE SCALE GENOMIC DNA]</scope>
    <source>
        <strain evidence="1">NP_6</strain>
    </source>
</reference>
<gene>
    <name evidence="1" type="ORF">E6H03_03060</name>
</gene>
<dbReference type="EMBL" id="VBAN01000090">
    <property type="protein sequence ID" value="TMI83824.1"/>
    <property type="molecule type" value="Genomic_DNA"/>
</dbReference>
<comment type="caution">
    <text evidence="1">The sequence shown here is derived from an EMBL/GenBank/DDBJ whole genome shotgun (WGS) entry which is preliminary data.</text>
</comment>
<organism evidence="1 2">
    <name type="scientific">Candidatus Segetimicrobium genomatis</name>
    <dbReference type="NCBI Taxonomy" id="2569760"/>
    <lineage>
        <taxon>Bacteria</taxon>
        <taxon>Bacillati</taxon>
        <taxon>Candidatus Sysuimicrobiota</taxon>
        <taxon>Candidatus Sysuimicrobiia</taxon>
        <taxon>Candidatus Sysuimicrobiales</taxon>
        <taxon>Candidatus Segetimicrobiaceae</taxon>
        <taxon>Candidatus Segetimicrobium</taxon>
    </lineage>
</organism>
<evidence type="ECO:0000313" key="1">
    <source>
        <dbReference type="EMBL" id="TMI83824.1"/>
    </source>
</evidence>
<dbReference type="InterPro" id="IPR005632">
    <property type="entry name" value="Chaperone_Skp"/>
</dbReference>
<name>A0A537JK14_9BACT</name>
<evidence type="ECO:0000313" key="2">
    <source>
        <dbReference type="Proteomes" id="UP000318093"/>
    </source>
</evidence>
<protein>
    <submittedName>
        <fullName evidence="1">OmpH family outer membrane protein</fullName>
    </submittedName>
</protein>
<dbReference type="Proteomes" id="UP000318093">
    <property type="component" value="Unassembled WGS sequence"/>
</dbReference>
<dbReference type="Gene3D" id="3.30.910.20">
    <property type="entry name" value="Skp domain"/>
    <property type="match status" value="1"/>
</dbReference>
<accession>A0A537JK14</accession>
<proteinExistence type="predicted"/>
<dbReference type="InterPro" id="IPR024930">
    <property type="entry name" value="Skp_dom_sf"/>
</dbReference>